<gene>
    <name evidence="2" type="ORF">JCM31447_26910</name>
</gene>
<evidence type="ECO:0000313" key="2">
    <source>
        <dbReference type="EMBL" id="BBH54231.1"/>
    </source>
</evidence>
<sequence length="229" mass="25378">MEIQEMKKNFLKINIIISILSVIHPYLTAQQLPKELPIQTQSLQGSGIQRVGSAPIPIQTQNIEQMIIPSFTLPVRGGTIQPSGNTISKRMPYESTYMSGRIIFLNGVNISSVRNQDLENVTVRIDKNGNIQIEAPQYEVGVEQSYHPMMPGELPKFPKNEFPDLPVPKGTYSKETGKPTRGLTLPKEFAPPVPASEQSMMAPQNKSEQIPNQSDNNPVQEQGQDGATK</sequence>
<feature type="region of interest" description="Disordered" evidence="1">
    <location>
        <begin position="149"/>
        <end position="229"/>
    </location>
</feature>
<evidence type="ECO:0000256" key="1">
    <source>
        <dbReference type="SAM" id="MobiDB-lite"/>
    </source>
</evidence>
<dbReference type="AlphaFoldDB" id="A0A4P2VMM6"/>
<evidence type="ECO:0000313" key="3">
    <source>
        <dbReference type="Proteomes" id="UP000291236"/>
    </source>
</evidence>
<keyword evidence="3" id="KW-1185">Reference proteome</keyword>
<reference evidence="2 3" key="1">
    <citation type="submission" date="2018-12" db="EMBL/GenBank/DDBJ databases">
        <title>Rubrispira sanarue gen. nov., sp., nov., a member of the order Silvanigrellales, isolated from a brackish lake in Hamamatsu Japan.</title>
        <authorList>
            <person name="Maejima Y."/>
            <person name="Iino T."/>
            <person name="Muraguchi Y."/>
            <person name="Fukuda K."/>
            <person name="Nojiri H."/>
            <person name="Ohkuma M."/>
            <person name="Moriuchi R."/>
            <person name="Dohra H."/>
            <person name="Kimbara K."/>
            <person name="Shintani M."/>
        </authorList>
    </citation>
    <scope>NUCLEOTIDE SEQUENCE [LARGE SCALE GENOMIC DNA]</scope>
    <source>
        <strain evidence="2 3">RF1110005</strain>
    </source>
</reference>
<accession>A0A4P2VMM6</accession>
<organism evidence="2 3">
    <name type="scientific">Fluviispira sanaruensis</name>
    <dbReference type="NCBI Taxonomy" id="2493639"/>
    <lineage>
        <taxon>Bacteria</taxon>
        <taxon>Pseudomonadati</taxon>
        <taxon>Bdellovibrionota</taxon>
        <taxon>Oligoflexia</taxon>
        <taxon>Silvanigrellales</taxon>
        <taxon>Silvanigrellaceae</taxon>
        <taxon>Fluviispira</taxon>
    </lineage>
</organism>
<name>A0A4P2VMM6_FLUSA</name>
<dbReference type="EMBL" id="AP019368">
    <property type="protein sequence ID" value="BBH54231.1"/>
    <property type="molecule type" value="Genomic_DNA"/>
</dbReference>
<feature type="compositionally biased region" description="Polar residues" evidence="1">
    <location>
        <begin position="196"/>
        <end position="229"/>
    </location>
</feature>
<protein>
    <submittedName>
        <fullName evidence="2">Uncharacterized protein</fullName>
    </submittedName>
</protein>
<dbReference type="KEGG" id="sbf:JCM31447_26910"/>
<proteinExistence type="predicted"/>
<dbReference type="Proteomes" id="UP000291236">
    <property type="component" value="Chromosome"/>
</dbReference>